<evidence type="ECO:0000313" key="3">
    <source>
        <dbReference type="Proteomes" id="UP000298663"/>
    </source>
</evidence>
<keyword evidence="3" id="KW-1185">Reference proteome</keyword>
<evidence type="ECO:0000256" key="1">
    <source>
        <dbReference type="SAM" id="MobiDB-lite"/>
    </source>
</evidence>
<reference evidence="2 3" key="2">
    <citation type="journal article" date="2019" name="G3 (Bethesda)">
        <title>Hybrid Assembly of the Genome of the Entomopathogenic Nematode Steinernema carpocapsae Identifies the X-Chromosome.</title>
        <authorList>
            <person name="Serra L."/>
            <person name="Macchietto M."/>
            <person name="Macias-Munoz A."/>
            <person name="McGill C.J."/>
            <person name="Rodriguez I.M."/>
            <person name="Rodriguez B."/>
            <person name="Murad R."/>
            <person name="Mortazavi A."/>
        </authorList>
    </citation>
    <scope>NUCLEOTIDE SEQUENCE [LARGE SCALE GENOMIC DNA]</scope>
    <source>
        <strain evidence="2 3">ALL</strain>
    </source>
</reference>
<dbReference type="AlphaFoldDB" id="A0A4U5LZ47"/>
<gene>
    <name evidence="2" type="ORF">L596_028696</name>
</gene>
<organism evidence="2 3">
    <name type="scientific">Steinernema carpocapsae</name>
    <name type="common">Entomopathogenic nematode</name>
    <dbReference type="NCBI Taxonomy" id="34508"/>
    <lineage>
        <taxon>Eukaryota</taxon>
        <taxon>Metazoa</taxon>
        <taxon>Ecdysozoa</taxon>
        <taxon>Nematoda</taxon>
        <taxon>Chromadorea</taxon>
        <taxon>Rhabditida</taxon>
        <taxon>Tylenchina</taxon>
        <taxon>Panagrolaimomorpha</taxon>
        <taxon>Strongyloidoidea</taxon>
        <taxon>Steinernematidae</taxon>
        <taxon>Steinernema</taxon>
    </lineage>
</organism>
<accession>A0A4U5LZ47</accession>
<comment type="caution">
    <text evidence="2">The sequence shown here is derived from an EMBL/GenBank/DDBJ whole genome shotgun (WGS) entry which is preliminary data.</text>
</comment>
<name>A0A4U5LZ47_STECR</name>
<proteinExistence type="predicted"/>
<evidence type="ECO:0000313" key="2">
    <source>
        <dbReference type="EMBL" id="TKR61604.1"/>
    </source>
</evidence>
<dbReference type="Proteomes" id="UP000298663">
    <property type="component" value="Unassembled WGS sequence"/>
</dbReference>
<sequence>MDAGKNEGDAPAAPQHPEKKEDHGELIAAVEDALFSEVALAKWNTLTTLVRKAERHDLFSTNFSEWMAHMEQRQELDVKRTKGAYDVEYL</sequence>
<dbReference type="EMBL" id="AZBU02000011">
    <property type="protein sequence ID" value="TKR61604.1"/>
    <property type="molecule type" value="Genomic_DNA"/>
</dbReference>
<feature type="region of interest" description="Disordered" evidence="1">
    <location>
        <begin position="1"/>
        <end position="24"/>
    </location>
</feature>
<reference evidence="2 3" key="1">
    <citation type="journal article" date="2015" name="Genome Biol.">
        <title>Comparative genomics of Steinernema reveals deeply conserved gene regulatory networks.</title>
        <authorList>
            <person name="Dillman A.R."/>
            <person name="Macchietto M."/>
            <person name="Porter C.F."/>
            <person name="Rogers A."/>
            <person name="Williams B."/>
            <person name="Antoshechkin I."/>
            <person name="Lee M.M."/>
            <person name="Goodwin Z."/>
            <person name="Lu X."/>
            <person name="Lewis E.E."/>
            <person name="Goodrich-Blair H."/>
            <person name="Stock S.P."/>
            <person name="Adams B.J."/>
            <person name="Sternberg P.W."/>
            <person name="Mortazavi A."/>
        </authorList>
    </citation>
    <scope>NUCLEOTIDE SEQUENCE [LARGE SCALE GENOMIC DNA]</scope>
    <source>
        <strain evidence="2 3">ALL</strain>
    </source>
</reference>
<protein>
    <submittedName>
        <fullName evidence="2">Uncharacterized protein</fullName>
    </submittedName>
</protein>